<organism evidence="1 2">
    <name type="scientific">Aeoliella straminimaris</name>
    <dbReference type="NCBI Taxonomy" id="2954799"/>
    <lineage>
        <taxon>Bacteria</taxon>
        <taxon>Pseudomonadati</taxon>
        <taxon>Planctomycetota</taxon>
        <taxon>Planctomycetia</taxon>
        <taxon>Pirellulales</taxon>
        <taxon>Lacipirellulaceae</taxon>
        <taxon>Aeoliella</taxon>
    </lineage>
</organism>
<accession>A0A9X2JFG0</accession>
<protein>
    <submittedName>
        <fullName evidence="1">DUF3891 family protein</fullName>
    </submittedName>
</protein>
<sequence>MIRRNIPLIDLPDKWLLLSQVEHARVSFELAEAWGGSLDSVVCGPNDQNPHLQEVRQELLSAILHHDDGWASWEASPPLDSEHGRPWSFMEIHRSQALPLWRDSVLRAYRLGPLAGWVVAGHFAHLLRESHEAHCELSEQWLAEVDVWRDEWLAEWRSLNRPVHTADLAEECLEWLRLFDWLSLWLCCYCPASLGDQRCDAMKLDTGNLKATPVTVTPDSEPPDQGDWRVRVEPWCFDADRLELDALGYTVPAQQYNSTGEMAKSRSPMRLRWTLMPG</sequence>
<dbReference type="InterPro" id="IPR024992">
    <property type="entry name" value="DUF3891"/>
</dbReference>
<proteinExistence type="predicted"/>
<dbReference type="RefSeq" id="WP_252851390.1">
    <property type="nucleotide sequence ID" value="NZ_JAMXLR010000020.1"/>
</dbReference>
<evidence type="ECO:0000313" key="1">
    <source>
        <dbReference type="EMBL" id="MCO6043287.1"/>
    </source>
</evidence>
<dbReference type="EMBL" id="JAMXLR010000020">
    <property type="protein sequence ID" value="MCO6043287.1"/>
    <property type="molecule type" value="Genomic_DNA"/>
</dbReference>
<gene>
    <name evidence="1" type="ORF">NG895_05155</name>
</gene>
<dbReference type="AlphaFoldDB" id="A0A9X2JFG0"/>
<name>A0A9X2JFG0_9BACT</name>
<reference evidence="1" key="1">
    <citation type="submission" date="2022-06" db="EMBL/GenBank/DDBJ databases">
        <title>Aeoliella straminimaris, a novel planctomycete from sediments.</title>
        <authorList>
            <person name="Vitorino I.R."/>
            <person name="Lage O.M."/>
        </authorList>
    </citation>
    <scope>NUCLEOTIDE SEQUENCE</scope>
    <source>
        <strain evidence="1">ICT_H6.2</strain>
    </source>
</reference>
<dbReference type="Pfam" id="PF13030">
    <property type="entry name" value="DUF3891"/>
    <property type="match status" value="1"/>
</dbReference>
<keyword evidence="2" id="KW-1185">Reference proteome</keyword>
<dbReference type="Proteomes" id="UP001155241">
    <property type="component" value="Unassembled WGS sequence"/>
</dbReference>
<comment type="caution">
    <text evidence="1">The sequence shown here is derived from an EMBL/GenBank/DDBJ whole genome shotgun (WGS) entry which is preliminary data.</text>
</comment>
<evidence type="ECO:0000313" key="2">
    <source>
        <dbReference type="Proteomes" id="UP001155241"/>
    </source>
</evidence>